<dbReference type="InterPro" id="IPR051539">
    <property type="entry name" value="T4SS-coupling_protein"/>
</dbReference>
<keyword evidence="6" id="KW-0472">Membrane</keyword>
<evidence type="ECO:0000256" key="4">
    <source>
        <dbReference type="ARBA" id="ARBA00022692"/>
    </source>
</evidence>
<evidence type="ECO:0000256" key="3">
    <source>
        <dbReference type="ARBA" id="ARBA00022475"/>
    </source>
</evidence>
<dbReference type="PANTHER" id="PTHR37937">
    <property type="entry name" value="CONJUGATIVE TRANSFER: DNA TRANSPORT"/>
    <property type="match status" value="1"/>
</dbReference>
<dbReference type="AlphaFoldDB" id="T1BZ57"/>
<dbReference type="InterPro" id="IPR027417">
    <property type="entry name" value="P-loop_NTPase"/>
</dbReference>
<reference evidence="8" key="1">
    <citation type="submission" date="2013-08" db="EMBL/GenBank/DDBJ databases">
        <authorList>
            <person name="Mendez C."/>
            <person name="Richter M."/>
            <person name="Ferrer M."/>
            <person name="Sanchez J."/>
        </authorList>
    </citation>
    <scope>NUCLEOTIDE SEQUENCE</scope>
</reference>
<evidence type="ECO:0000256" key="6">
    <source>
        <dbReference type="ARBA" id="ARBA00023136"/>
    </source>
</evidence>
<proteinExistence type="inferred from homology"/>
<feature type="region of interest" description="Disordered" evidence="7">
    <location>
        <begin position="13"/>
        <end position="34"/>
    </location>
</feature>
<reference evidence="8" key="2">
    <citation type="journal article" date="2014" name="ISME J.">
        <title>Microbial stratification in low pH oxic and suboxic macroscopic growths along an acid mine drainage.</title>
        <authorList>
            <person name="Mendez-Garcia C."/>
            <person name="Mesa V."/>
            <person name="Sprenger R.R."/>
            <person name="Richter M."/>
            <person name="Diez M.S."/>
            <person name="Solano J."/>
            <person name="Bargiela R."/>
            <person name="Golyshina O.V."/>
            <person name="Manteca A."/>
            <person name="Ramos J.L."/>
            <person name="Gallego J.R."/>
            <person name="Llorente I."/>
            <person name="Martins Dos Santos V.A."/>
            <person name="Jensen O.N."/>
            <person name="Pelaez A.I."/>
            <person name="Sanchez J."/>
            <person name="Ferrer M."/>
        </authorList>
    </citation>
    <scope>NUCLEOTIDE SEQUENCE</scope>
</reference>
<organism evidence="8">
    <name type="scientific">mine drainage metagenome</name>
    <dbReference type="NCBI Taxonomy" id="410659"/>
    <lineage>
        <taxon>unclassified sequences</taxon>
        <taxon>metagenomes</taxon>
        <taxon>ecological metagenomes</taxon>
    </lineage>
</organism>
<evidence type="ECO:0000313" key="8">
    <source>
        <dbReference type="EMBL" id="EQD73808.1"/>
    </source>
</evidence>
<dbReference type="EMBL" id="AUZX01003472">
    <property type="protein sequence ID" value="EQD73808.1"/>
    <property type="molecule type" value="Genomic_DNA"/>
</dbReference>
<evidence type="ECO:0000256" key="5">
    <source>
        <dbReference type="ARBA" id="ARBA00022989"/>
    </source>
</evidence>
<dbReference type="InterPro" id="IPR003688">
    <property type="entry name" value="TraG/VirD4"/>
</dbReference>
<dbReference type="Pfam" id="PF02534">
    <property type="entry name" value="T4SS-DNA_transf"/>
    <property type="match status" value="1"/>
</dbReference>
<gene>
    <name evidence="8" type="ORF">B1A_04766</name>
</gene>
<name>T1BZ57_9ZZZZ</name>
<comment type="subcellular location">
    <subcellularLocation>
        <location evidence="1">Cell membrane</location>
        <topology evidence="1">Multi-pass membrane protein</topology>
    </subcellularLocation>
</comment>
<comment type="similarity">
    <text evidence="2">Belongs to the VirD4/TraG family.</text>
</comment>
<keyword evidence="5" id="KW-1133">Transmembrane helix</keyword>
<feature type="non-terminal residue" evidence="8">
    <location>
        <position position="332"/>
    </location>
</feature>
<dbReference type="CDD" id="cd01127">
    <property type="entry name" value="TrwB_TraG_TraD_VirD4"/>
    <property type="match status" value="1"/>
</dbReference>
<sequence length="332" mass="35166">LMSILSAQVWRGSRDGGPGYGGPSKAGKGEHGTARWREQNELPASFALFDARKPPADNPSGIYVGQGPTPTSAWVLSSDQHALIVGSPGSYKTRGVILEAIGVIGSTKSESLIITDPKGELYAHTAQWLHSQGYAVVRYDLREPSRGNRSNPVRPIVQALAAGHLDKASALAWDVAHLLAGAMEPTQGGGDPYWSQSAEALIAALVLAIAQGQPPPGGSEPLDPTWRWAADSEKHMTSVYSTLLAGGPGGGRLDELIAQFPPDHPAYKAYGPVLLTVEKTRASILGTAATAMRLFGDEETAWLTAEQDHDLASPGLRPTAVFLVIPDERSTR</sequence>
<dbReference type="SUPFAM" id="SSF52540">
    <property type="entry name" value="P-loop containing nucleoside triphosphate hydrolases"/>
    <property type="match status" value="1"/>
</dbReference>
<evidence type="ECO:0000256" key="2">
    <source>
        <dbReference type="ARBA" id="ARBA00008806"/>
    </source>
</evidence>
<accession>T1BZ57</accession>
<feature type="compositionally biased region" description="Gly residues" evidence="7">
    <location>
        <begin position="15"/>
        <end position="24"/>
    </location>
</feature>
<feature type="non-terminal residue" evidence="8">
    <location>
        <position position="1"/>
    </location>
</feature>
<dbReference type="PANTHER" id="PTHR37937:SF1">
    <property type="entry name" value="CONJUGATIVE TRANSFER: DNA TRANSPORT"/>
    <property type="match status" value="1"/>
</dbReference>
<comment type="caution">
    <text evidence="8">The sequence shown here is derived from an EMBL/GenBank/DDBJ whole genome shotgun (WGS) entry which is preliminary data.</text>
</comment>
<keyword evidence="3" id="KW-1003">Cell membrane</keyword>
<protein>
    <submittedName>
        <fullName evidence="8">TraG/TraD family protein</fullName>
    </submittedName>
</protein>
<keyword evidence="4" id="KW-0812">Transmembrane</keyword>
<evidence type="ECO:0000256" key="7">
    <source>
        <dbReference type="SAM" id="MobiDB-lite"/>
    </source>
</evidence>
<dbReference type="GO" id="GO:0005886">
    <property type="term" value="C:plasma membrane"/>
    <property type="evidence" value="ECO:0007669"/>
    <property type="project" value="UniProtKB-SubCell"/>
</dbReference>
<evidence type="ECO:0000256" key="1">
    <source>
        <dbReference type="ARBA" id="ARBA00004651"/>
    </source>
</evidence>